<name>A0A9W8WL65_9HYPO</name>
<sequence length="62" mass="6879">MEAGAFAHAAIEPIESRDRVDEVDEFATSDYDAESVSFQAASLNSSINQHFYENGRRVSDPK</sequence>
<organism evidence="1 2">
    <name type="scientific">Fusarium piperis</name>
    <dbReference type="NCBI Taxonomy" id="1435070"/>
    <lineage>
        <taxon>Eukaryota</taxon>
        <taxon>Fungi</taxon>
        <taxon>Dikarya</taxon>
        <taxon>Ascomycota</taxon>
        <taxon>Pezizomycotina</taxon>
        <taxon>Sordariomycetes</taxon>
        <taxon>Hypocreomycetidae</taxon>
        <taxon>Hypocreales</taxon>
        <taxon>Nectriaceae</taxon>
        <taxon>Fusarium</taxon>
        <taxon>Fusarium solani species complex</taxon>
    </lineage>
</organism>
<evidence type="ECO:0000313" key="2">
    <source>
        <dbReference type="Proteomes" id="UP001140502"/>
    </source>
</evidence>
<dbReference type="Proteomes" id="UP001140502">
    <property type="component" value="Unassembled WGS sequence"/>
</dbReference>
<evidence type="ECO:0000313" key="1">
    <source>
        <dbReference type="EMBL" id="KAJ4328060.1"/>
    </source>
</evidence>
<reference evidence="1" key="1">
    <citation type="submission" date="2022-10" db="EMBL/GenBank/DDBJ databases">
        <title>Tapping the CABI collections for fungal endophytes: first genome assemblies for Collariella, Neodidymelliopsis, Ascochyta clinopodiicola, Didymella pomorum, Didymosphaeria variabile, Neocosmospora piperis and Neocucurbitaria cava.</title>
        <authorList>
            <person name="Hill R."/>
        </authorList>
    </citation>
    <scope>NUCLEOTIDE SEQUENCE</scope>
    <source>
        <strain evidence="1">IMI 366586</strain>
    </source>
</reference>
<gene>
    <name evidence="1" type="ORF">N0V84_001428</name>
</gene>
<keyword evidence="2" id="KW-1185">Reference proteome</keyword>
<protein>
    <submittedName>
        <fullName evidence="1">Uncharacterized protein</fullName>
    </submittedName>
</protein>
<accession>A0A9W8WL65</accession>
<dbReference type="AlphaFoldDB" id="A0A9W8WL65"/>
<dbReference type="EMBL" id="JAPEUR010000015">
    <property type="protein sequence ID" value="KAJ4328060.1"/>
    <property type="molecule type" value="Genomic_DNA"/>
</dbReference>
<comment type="caution">
    <text evidence="1">The sequence shown here is derived from an EMBL/GenBank/DDBJ whole genome shotgun (WGS) entry which is preliminary data.</text>
</comment>
<proteinExistence type="predicted"/>